<evidence type="ECO:0000313" key="4">
    <source>
        <dbReference type="Proteomes" id="UP000236724"/>
    </source>
</evidence>
<accession>A0A1H6FB53</accession>
<proteinExistence type="predicted"/>
<keyword evidence="4" id="KW-1185">Reference proteome</keyword>
<evidence type="ECO:0000313" key="3">
    <source>
        <dbReference type="EMBL" id="SEH06283.1"/>
    </source>
</evidence>
<evidence type="ECO:0000259" key="1">
    <source>
        <dbReference type="Pfam" id="PF08463"/>
    </source>
</evidence>
<dbReference type="Proteomes" id="UP000236724">
    <property type="component" value="Unassembled WGS sequence"/>
</dbReference>
<protein>
    <submittedName>
        <fullName evidence="2">Type I restriction enzyme EcoKI subunit R</fullName>
    </submittedName>
</protein>
<feature type="domain" description="EcoEI R protein C-terminal" evidence="1">
    <location>
        <begin position="3"/>
        <end position="128"/>
    </location>
</feature>
<gene>
    <name evidence="2" type="ORF">MBHS_02099</name>
    <name evidence="3" type="ORF">MBHS_02138</name>
</gene>
<dbReference type="GO" id="GO:0006304">
    <property type="term" value="P:DNA modification"/>
    <property type="evidence" value="ECO:0007669"/>
    <property type="project" value="InterPro"/>
</dbReference>
<name>A0A1H6FB53_9GAMM</name>
<dbReference type="GO" id="GO:0003824">
    <property type="term" value="F:catalytic activity"/>
    <property type="evidence" value="ECO:0007669"/>
    <property type="project" value="InterPro"/>
</dbReference>
<sequence>MLAPHNVWSAYIAIDDVQTEAPKDELTALVSLIRLVCGIDNELKPYDKVINKNFKNWIFRQHSGDHNRFTAEQLDWLRLIKDHVVSSYHIEVDDLDYTPFDAQGGRGKMYQLFGNDMNEIIDELNEVLAA</sequence>
<dbReference type="RefSeq" id="WP_286019307.1">
    <property type="nucleotide sequence ID" value="NZ_FMSV02000443.1"/>
</dbReference>
<dbReference type="GO" id="GO:0003677">
    <property type="term" value="F:DNA binding"/>
    <property type="evidence" value="ECO:0007669"/>
    <property type="project" value="InterPro"/>
</dbReference>
<organism evidence="2 4">
    <name type="scientific">Candidatus Venteria ishoeyi</name>
    <dbReference type="NCBI Taxonomy" id="1899563"/>
    <lineage>
        <taxon>Bacteria</taxon>
        <taxon>Pseudomonadati</taxon>
        <taxon>Pseudomonadota</taxon>
        <taxon>Gammaproteobacteria</taxon>
        <taxon>Thiotrichales</taxon>
        <taxon>Thiotrichaceae</taxon>
        <taxon>Venteria</taxon>
    </lineage>
</organism>
<dbReference type="AlphaFoldDB" id="A0A1H6FB53"/>
<evidence type="ECO:0000313" key="2">
    <source>
        <dbReference type="EMBL" id="SEH06244.1"/>
    </source>
</evidence>
<dbReference type="EMBL" id="FMSV02000443">
    <property type="protein sequence ID" value="SEH06244.1"/>
    <property type="molecule type" value="Genomic_DNA"/>
</dbReference>
<reference evidence="2 4" key="1">
    <citation type="submission" date="2016-10" db="EMBL/GenBank/DDBJ databases">
        <authorList>
            <person name="de Groot N.N."/>
        </authorList>
    </citation>
    <scope>NUCLEOTIDE SEQUENCE [LARGE SCALE GENOMIC DNA]</scope>
    <source>
        <strain evidence="2">MBHS1</strain>
    </source>
</reference>
<dbReference type="InterPro" id="IPR013670">
    <property type="entry name" value="EcoEI_R_C_dom"/>
</dbReference>
<dbReference type="EMBL" id="FMSV02000460">
    <property type="protein sequence ID" value="SEH06283.1"/>
    <property type="molecule type" value="Genomic_DNA"/>
</dbReference>
<dbReference type="Pfam" id="PF08463">
    <property type="entry name" value="EcoEI_R_C"/>
    <property type="match status" value="1"/>
</dbReference>